<dbReference type="EMBL" id="AP017895">
    <property type="protein sequence ID" value="BAV86508.1"/>
    <property type="molecule type" value="Genomic_DNA"/>
</dbReference>
<dbReference type="KEGG" id="raj:RA11412_0209"/>
<keyword evidence="2" id="KW-1185">Reference proteome</keyword>
<reference evidence="1 2" key="1">
    <citation type="submission" date="2016-10" db="EMBL/GenBank/DDBJ databases">
        <title>Genome sequence of Rothia aeria strain JCM11412.</title>
        <authorList>
            <person name="Nambu T."/>
        </authorList>
    </citation>
    <scope>NUCLEOTIDE SEQUENCE [LARGE SCALE GENOMIC DNA]</scope>
    <source>
        <strain evidence="1 2">JCM 11412</strain>
    </source>
</reference>
<dbReference type="InterPro" id="IPR029063">
    <property type="entry name" value="SAM-dependent_MTases_sf"/>
</dbReference>
<dbReference type="AlphaFoldDB" id="A0A2Z5QVT8"/>
<organism evidence="1 2">
    <name type="scientific">Rothia aeria</name>
    <dbReference type="NCBI Taxonomy" id="172042"/>
    <lineage>
        <taxon>Bacteria</taxon>
        <taxon>Bacillati</taxon>
        <taxon>Actinomycetota</taxon>
        <taxon>Actinomycetes</taxon>
        <taxon>Micrococcales</taxon>
        <taxon>Micrococcaceae</taxon>
        <taxon>Rothia</taxon>
    </lineage>
</organism>
<proteinExistence type="predicted"/>
<gene>
    <name evidence="1" type="ORF">RA11412_0209</name>
</gene>
<dbReference type="Proteomes" id="UP000250241">
    <property type="component" value="Chromosome"/>
</dbReference>
<evidence type="ECO:0000313" key="1">
    <source>
        <dbReference type="EMBL" id="BAV86508.1"/>
    </source>
</evidence>
<protein>
    <submittedName>
        <fullName evidence="1">Spermidine synthase</fullName>
    </submittedName>
</protein>
<dbReference type="Gene3D" id="3.40.50.150">
    <property type="entry name" value="Vaccinia Virus protein VP39"/>
    <property type="match status" value="1"/>
</dbReference>
<accession>A0A2Z5QVT8</accession>
<sequence>MSGQRARIFEDGFSEHGYVLDIGGAEQSHVDAADATVVFYEYLRRIANVLDVLAPPREPVTALHLGPGRSRLPAMCRPRARVLRKWPSIMSRS</sequence>
<evidence type="ECO:0000313" key="2">
    <source>
        <dbReference type="Proteomes" id="UP000250241"/>
    </source>
</evidence>
<name>A0A2Z5QVT8_9MICC</name>